<organism evidence="2 3">
    <name type="scientific">Pontibacter ummariensis</name>
    <dbReference type="NCBI Taxonomy" id="1610492"/>
    <lineage>
        <taxon>Bacteria</taxon>
        <taxon>Pseudomonadati</taxon>
        <taxon>Bacteroidota</taxon>
        <taxon>Cytophagia</taxon>
        <taxon>Cytophagales</taxon>
        <taxon>Hymenobacteraceae</taxon>
        <taxon>Pontibacter</taxon>
    </lineage>
</organism>
<gene>
    <name evidence="2" type="ORF">SAMN06296052_12955</name>
</gene>
<dbReference type="InterPro" id="IPR016181">
    <property type="entry name" value="Acyl_CoA_acyltransferase"/>
</dbReference>
<dbReference type="EMBL" id="FZOQ01000029">
    <property type="protein sequence ID" value="SNT18590.1"/>
    <property type="molecule type" value="Genomic_DNA"/>
</dbReference>
<name>A0A239KKR6_9BACT</name>
<dbReference type="PROSITE" id="PS51186">
    <property type="entry name" value="GNAT"/>
    <property type="match status" value="1"/>
</dbReference>
<dbReference type="CDD" id="cd04301">
    <property type="entry name" value="NAT_SF"/>
    <property type="match status" value="1"/>
</dbReference>
<evidence type="ECO:0000259" key="1">
    <source>
        <dbReference type="PROSITE" id="PS51186"/>
    </source>
</evidence>
<dbReference type="GO" id="GO:0016747">
    <property type="term" value="F:acyltransferase activity, transferring groups other than amino-acyl groups"/>
    <property type="evidence" value="ECO:0007669"/>
    <property type="project" value="InterPro"/>
</dbReference>
<evidence type="ECO:0000313" key="3">
    <source>
        <dbReference type="Proteomes" id="UP000198432"/>
    </source>
</evidence>
<dbReference type="RefSeq" id="WP_089321404.1">
    <property type="nucleotide sequence ID" value="NZ_FZOQ01000029.1"/>
</dbReference>
<dbReference type="SUPFAM" id="SSF55729">
    <property type="entry name" value="Acyl-CoA N-acyltransferases (Nat)"/>
    <property type="match status" value="1"/>
</dbReference>
<dbReference type="Gene3D" id="3.40.630.30">
    <property type="match status" value="1"/>
</dbReference>
<proteinExistence type="predicted"/>
<keyword evidence="3" id="KW-1185">Reference proteome</keyword>
<feature type="domain" description="N-acetyltransferase" evidence="1">
    <location>
        <begin position="8"/>
        <end position="148"/>
    </location>
</feature>
<reference evidence="3" key="1">
    <citation type="submission" date="2017-06" db="EMBL/GenBank/DDBJ databases">
        <authorList>
            <person name="Varghese N."/>
            <person name="Submissions S."/>
        </authorList>
    </citation>
    <scope>NUCLEOTIDE SEQUENCE [LARGE SCALE GENOMIC DNA]</scope>
    <source>
        <strain evidence="3">NKM1</strain>
    </source>
</reference>
<protein>
    <submittedName>
        <fullName evidence="2">ElaA protein</fullName>
    </submittedName>
</protein>
<dbReference type="Pfam" id="PF13673">
    <property type="entry name" value="Acetyltransf_10"/>
    <property type="match status" value="1"/>
</dbReference>
<evidence type="ECO:0000313" key="2">
    <source>
        <dbReference type="EMBL" id="SNT18590.1"/>
    </source>
</evidence>
<dbReference type="AlphaFoldDB" id="A0A239KKR6"/>
<sequence length="148" mass="16596">MELTITCKPFAGLTPFELYEMLRLRSDVFVVEQNCVFLDQDNLDQMCYHLLVYKGDALEATARLVPPGLSYPEMSIGRIVTSSRVRGTGVGKKLVDRAVAECHHLFGVGPIKIGAQLYAKKFYEAFGFVQSSDVYDEDGIDHIKMIRA</sequence>
<dbReference type="InterPro" id="IPR000182">
    <property type="entry name" value="GNAT_dom"/>
</dbReference>
<dbReference type="Proteomes" id="UP000198432">
    <property type="component" value="Unassembled WGS sequence"/>
</dbReference>
<accession>A0A239KKR6</accession>
<dbReference type="OrthoDB" id="9796171at2"/>